<sequence>MIRYLTLVLLFSSNLLGAAQAARLTMDDKAALWPRAPMQDKIDFTNRMGKAFSALSPDLTAPYFMRCLEETANIGNPGALRLEELVKACVSLNKDSVPE</sequence>
<dbReference type="RefSeq" id="WP_238182643.1">
    <property type="nucleotide sequence ID" value="NZ_BPRB01000117.1"/>
</dbReference>
<accession>A0ABQ4TXW1</accession>
<evidence type="ECO:0000256" key="1">
    <source>
        <dbReference type="SAM" id="SignalP"/>
    </source>
</evidence>
<gene>
    <name evidence="2" type="ORF">MPOCJGCO_2210</name>
</gene>
<keyword evidence="3" id="KW-1185">Reference proteome</keyword>
<protein>
    <submittedName>
        <fullName evidence="2">Uncharacterized protein</fullName>
    </submittedName>
</protein>
<evidence type="ECO:0000313" key="3">
    <source>
        <dbReference type="Proteomes" id="UP001055057"/>
    </source>
</evidence>
<reference evidence="2" key="1">
    <citation type="journal article" date="2021" name="Front. Microbiol.">
        <title>Comprehensive Comparative Genomics and Phenotyping of Methylobacterium Species.</title>
        <authorList>
            <person name="Alessa O."/>
            <person name="Ogura Y."/>
            <person name="Fujitani Y."/>
            <person name="Takami H."/>
            <person name="Hayashi T."/>
            <person name="Sahin N."/>
            <person name="Tani A."/>
        </authorList>
    </citation>
    <scope>NUCLEOTIDE SEQUENCE</scope>
    <source>
        <strain evidence="2">DSM 23632</strain>
    </source>
</reference>
<proteinExistence type="predicted"/>
<keyword evidence="1" id="KW-0732">Signal</keyword>
<dbReference type="Proteomes" id="UP001055057">
    <property type="component" value="Unassembled WGS sequence"/>
</dbReference>
<comment type="caution">
    <text evidence="2">The sequence shown here is derived from an EMBL/GenBank/DDBJ whole genome shotgun (WGS) entry which is preliminary data.</text>
</comment>
<dbReference type="EMBL" id="BPRB01000117">
    <property type="protein sequence ID" value="GJE60100.1"/>
    <property type="molecule type" value="Genomic_DNA"/>
</dbReference>
<evidence type="ECO:0000313" key="2">
    <source>
        <dbReference type="EMBL" id="GJE60100.1"/>
    </source>
</evidence>
<feature type="signal peptide" evidence="1">
    <location>
        <begin position="1"/>
        <end position="21"/>
    </location>
</feature>
<feature type="chain" id="PRO_5045632800" evidence="1">
    <location>
        <begin position="22"/>
        <end position="99"/>
    </location>
</feature>
<name>A0ABQ4TXW1_9HYPH</name>
<reference evidence="2" key="2">
    <citation type="submission" date="2021-08" db="EMBL/GenBank/DDBJ databases">
        <authorList>
            <person name="Tani A."/>
            <person name="Ola A."/>
            <person name="Ogura Y."/>
            <person name="Katsura K."/>
            <person name="Hayashi T."/>
        </authorList>
    </citation>
    <scope>NUCLEOTIDE SEQUENCE</scope>
    <source>
        <strain evidence="2">DSM 23632</strain>
    </source>
</reference>
<organism evidence="2 3">
    <name type="scientific">Methylobacterium trifolii</name>
    <dbReference type="NCBI Taxonomy" id="1003092"/>
    <lineage>
        <taxon>Bacteria</taxon>
        <taxon>Pseudomonadati</taxon>
        <taxon>Pseudomonadota</taxon>
        <taxon>Alphaproteobacteria</taxon>
        <taxon>Hyphomicrobiales</taxon>
        <taxon>Methylobacteriaceae</taxon>
        <taxon>Methylobacterium</taxon>
    </lineage>
</organism>